<reference evidence="2 3" key="1">
    <citation type="submission" date="2020-06" db="EMBL/GenBank/DDBJ databases">
        <authorList>
            <person name="Li R."/>
            <person name="Bekaert M."/>
        </authorList>
    </citation>
    <scope>NUCLEOTIDE SEQUENCE [LARGE SCALE GENOMIC DNA]</scope>
    <source>
        <strain evidence="3">wild</strain>
    </source>
</reference>
<dbReference type="Proteomes" id="UP000507470">
    <property type="component" value="Unassembled WGS sequence"/>
</dbReference>
<gene>
    <name evidence="2" type="ORF">MCOR_39274</name>
</gene>
<name>A0A6J8DCF3_MYTCO</name>
<keyword evidence="1" id="KW-1133">Transmembrane helix</keyword>
<proteinExistence type="predicted"/>
<dbReference type="EMBL" id="CACVKT020007119">
    <property type="protein sequence ID" value="CAC5405599.1"/>
    <property type="molecule type" value="Genomic_DNA"/>
</dbReference>
<keyword evidence="1" id="KW-0472">Membrane</keyword>
<keyword evidence="3" id="KW-1185">Reference proteome</keyword>
<keyword evidence="1" id="KW-0812">Transmembrane</keyword>
<dbReference type="AlphaFoldDB" id="A0A6J8DCF3"/>
<evidence type="ECO:0000313" key="2">
    <source>
        <dbReference type="EMBL" id="CAC5405599.1"/>
    </source>
</evidence>
<protein>
    <submittedName>
        <fullName evidence="2">Uncharacterized protein</fullName>
    </submittedName>
</protein>
<evidence type="ECO:0000313" key="3">
    <source>
        <dbReference type="Proteomes" id="UP000507470"/>
    </source>
</evidence>
<feature type="transmembrane region" description="Helical" evidence="1">
    <location>
        <begin position="41"/>
        <end position="70"/>
    </location>
</feature>
<sequence length="179" mass="21088">MQSNEWQAHEIEQSTLRIHIPGQSQEKQNHNKNNFLIECSYIYTSILIIFCIVSLFMFLGILGYSVFTLFEIYEFSLKIKQIPDNDSWRYMYLDETSLCFTLRREDVHHSGCAKYLFHDISDRQSFTCCVRDSSQYALLYKMIFREQTRRSSGVENTACNHGIEKVETPESGMLHQVKN</sequence>
<evidence type="ECO:0000256" key="1">
    <source>
        <dbReference type="SAM" id="Phobius"/>
    </source>
</evidence>
<organism evidence="2 3">
    <name type="scientific">Mytilus coruscus</name>
    <name type="common">Sea mussel</name>
    <dbReference type="NCBI Taxonomy" id="42192"/>
    <lineage>
        <taxon>Eukaryota</taxon>
        <taxon>Metazoa</taxon>
        <taxon>Spiralia</taxon>
        <taxon>Lophotrochozoa</taxon>
        <taxon>Mollusca</taxon>
        <taxon>Bivalvia</taxon>
        <taxon>Autobranchia</taxon>
        <taxon>Pteriomorphia</taxon>
        <taxon>Mytilida</taxon>
        <taxon>Mytiloidea</taxon>
        <taxon>Mytilidae</taxon>
        <taxon>Mytilinae</taxon>
        <taxon>Mytilus</taxon>
    </lineage>
</organism>
<dbReference type="OrthoDB" id="6186566at2759"/>
<accession>A0A6J8DCF3</accession>